<dbReference type="KEGG" id="ahw:NCTC11636_00194"/>
<proteinExistence type="predicted"/>
<evidence type="ECO:0008006" key="5">
    <source>
        <dbReference type="Google" id="ProtNLM"/>
    </source>
</evidence>
<reference evidence="3 4" key="1">
    <citation type="submission" date="2018-12" db="EMBL/GenBank/DDBJ databases">
        <authorList>
            <consortium name="Pathogen Informatics"/>
        </authorList>
    </citation>
    <scope>NUCLEOTIDE SEQUENCE [LARGE SCALE GENOMIC DNA]</scope>
    <source>
        <strain evidence="3 4">NCTC11636</strain>
    </source>
</reference>
<evidence type="ECO:0000256" key="2">
    <source>
        <dbReference type="SAM" id="SignalP"/>
    </source>
</evidence>
<dbReference type="OrthoDB" id="3257335at2"/>
<dbReference type="PROSITE" id="PS51257">
    <property type="entry name" value="PROKAR_LIPOPROTEIN"/>
    <property type="match status" value="1"/>
</dbReference>
<name>A0A448HDE2_9ACTO</name>
<dbReference type="RefSeq" id="WP_126381272.1">
    <property type="nucleotide sequence ID" value="NZ_LR134350.1"/>
</dbReference>
<evidence type="ECO:0000313" key="3">
    <source>
        <dbReference type="EMBL" id="VEG25751.1"/>
    </source>
</evidence>
<gene>
    <name evidence="3" type="ORF">NCTC11636_00194</name>
</gene>
<feature type="region of interest" description="Disordered" evidence="1">
    <location>
        <begin position="38"/>
        <end position="94"/>
    </location>
</feature>
<evidence type="ECO:0000313" key="4">
    <source>
        <dbReference type="Proteomes" id="UP000266895"/>
    </source>
</evidence>
<feature type="compositionally biased region" description="Low complexity" evidence="1">
    <location>
        <begin position="38"/>
        <end position="50"/>
    </location>
</feature>
<organism evidence="3 4">
    <name type="scientific">Actinomyces howellii</name>
    <dbReference type="NCBI Taxonomy" id="52771"/>
    <lineage>
        <taxon>Bacteria</taxon>
        <taxon>Bacillati</taxon>
        <taxon>Actinomycetota</taxon>
        <taxon>Actinomycetes</taxon>
        <taxon>Actinomycetales</taxon>
        <taxon>Actinomycetaceae</taxon>
        <taxon>Actinomyces</taxon>
    </lineage>
</organism>
<dbReference type="EMBL" id="LR134350">
    <property type="protein sequence ID" value="VEG25751.1"/>
    <property type="molecule type" value="Genomic_DNA"/>
</dbReference>
<dbReference type="Proteomes" id="UP000266895">
    <property type="component" value="Chromosome"/>
</dbReference>
<sequence length="227" mass="23983">MRPTPRAAATVCALLLPLTLTACSDPIALVPSATSAATAQQTSAPSQEPAQEAEESTGDTEDTVDTEDLEAEAQADGATNVETGPCSPMDLSQETSAEDIDVYTSREVALSKVEQVVPASDEVVLDDSAWNETPVFVVRVEAGARSVRVEATGMTVIVDGDIESLTVNGVDNTVWVSTVGTISFGDVAAENEVFWNGQVPSVGTGGADWENYVARDEYAVYVQYYCY</sequence>
<accession>A0A448HDE2</accession>
<keyword evidence="4" id="KW-1185">Reference proteome</keyword>
<protein>
    <recommendedName>
        <fullName evidence="5">DUF3060 domain-containing protein</fullName>
    </recommendedName>
</protein>
<keyword evidence="2" id="KW-0732">Signal</keyword>
<dbReference type="AlphaFoldDB" id="A0A448HDE2"/>
<feature type="signal peptide" evidence="2">
    <location>
        <begin position="1"/>
        <end position="22"/>
    </location>
</feature>
<evidence type="ECO:0000256" key="1">
    <source>
        <dbReference type="SAM" id="MobiDB-lite"/>
    </source>
</evidence>
<feature type="chain" id="PRO_5039190579" description="DUF3060 domain-containing protein" evidence="2">
    <location>
        <begin position="23"/>
        <end position="227"/>
    </location>
</feature>
<feature type="compositionally biased region" description="Acidic residues" evidence="1">
    <location>
        <begin position="51"/>
        <end position="73"/>
    </location>
</feature>